<feature type="region of interest" description="Disordered" evidence="1">
    <location>
        <begin position="162"/>
        <end position="199"/>
    </location>
</feature>
<dbReference type="KEGG" id="aju:113601507"/>
<evidence type="ECO:0000313" key="3">
    <source>
        <dbReference type="RefSeq" id="XP_026922615.2"/>
    </source>
</evidence>
<feature type="region of interest" description="Disordered" evidence="1">
    <location>
        <begin position="1"/>
        <end position="94"/>
    </location>
</feature>
<evidence type="ECO:0000313" key="2">
    <source>
        <dbReference type="Proteomes" id="UP001652583"/>
    </source>
</evidence>
<reference evidence="3" key="1">
    <citation type="submission" date="2025-08" db="UniProtKB">
        <authorList>
            <consortium name="RefSeq"/>
        </authorList>
    </citation>
    <scope>IDENTIFICATION</scope>
    <source>
        <tissue evidence="3">Blood</tissue>
    </source>
</reference>
<keyword evidence="2" id="KW-1185">Reference proteome</keyword>
<feature type="compositionally biased region" description="Basic residues" evidence="1">
    <location>
        <begin position="78"/>
        <end position="91"/>
    </location>
</feature>
<evidence type="ECO:0000256" key="1">
    <source>
        <dbReference type="SAM" id="MobiDB-lite"/>
    </source>
</evidence>
<accession>A0A6J2A2J3</accession>
<proteinExistence type="predicted"/>
<dbReference type="Proteomes" id="UP001652583">
    <property type="component" value="Chromosome B3"/>
</dbReference>
<feature type="compositionally biased region" description="Gly residues" evidence="1">
    <location>
        <begin position="48"/>
        <end position="58"/>
    </location>
</feature>
<dbReference type="RefSeq" id="XP_026922615.2">
    <property type="nucleotide sequence ID" value="XM_027066814.2"/>
</dbReference>
<gene>
    <name evidence="3" type="primary">LOC113601507</name>
</gene>
<dbReference type="AlphaFoldDB" id="A0A6J2A2J3"/>
<sequence>MPSRDRIRTHVYACPPAPRASSSLPRRPRQRPPEEDTRLRGRRSGPSCGRGVGPGGGAPRARRRPESLAVRGGARRGGERRRRRAKAKARAGGRAAGLPEREAVCGHVVRYVLRARAASRSWATSKPGARLCRLPPRLLCLLCSAFALPACVSRGAHQYGQRQEAPRGRRHPAASFPRQGPPPTSWELRGGGPPLSCPTPLFALARRRAGCHPRPG</sequence>
<protein>
    <submittedName>
        <fullName evidence="3">Homeobox protein cut-like 1</fullName>
    </submittedName>
</protein>
<name>A0A6J2A2J3_ACIJB</name>
<dbReference type="GeneID" id="113601507"/>
<organism evidence="2 3">
    <name type="scientific">Acinonyx jubatus</name>
    <name type="common">Cheetah</name>
    <dbReference type="NCBI Taxonomy" id="32536"/>
    <lineage>
        <taxon>Eukaryota</taxon>
        <taxon>Metazoa</taxon>
        <taxon>Chordata</taxon>
        <taxon>Craniata</taxon>
        <taxon>Vertebrata</taxon>
        <taxon>Euteleostomi</taxon>
        <taxon>Mammalia</taxon>
        <taxon>Eutheria</taxon>
        <taxon>Laurasiatheria</taxon>
        <taxon>Carnivora</taxon>
        <taxon>Feliformia</taxon>
        <taxon>Felidae</taxon>
        <taxon>Felinae</taxon>
        <taxon>Acinonyx</taxon>
    </lineage>
</organism>